<dbReference type="CTD" id="9801"/>
<evidence type="ECO:0000256" key="5">
    <source>
        <dbReference type="ARBA" id="ARBA00023128"/>
    </source>
</evidence>
<comment type="subcellular location">
    <subcellularLocation>
        <location evidence="1">Mitochondrion</location>
    </subcellularLocation>
</comment>
<dbReference type="FunCoup" id="A0A7M7PJH8">
    <property type="interactions" value="1392"/>
</dbReference>
<evidence type="ECO:0000256" key="9">
    <source>
        <dbReference type="SAM" id="MobiDB-lite"/>
    </source>
</evidence>
<dbReference type="Pfam" id="PF01245">
    <property type="entry name" value="Ribosomal_L19"/>
    <property type="match status" value="1"/>
</dbReference>
<keyword evidence="11" id="KW-1185">Reference proteome</keyword>
<reference evidence="11" key="1">
    <citation type="submission" date="2015-02" db="EMBL/GenBank/DDBJ databases">
        <title>Genome sequencing for Strongylocentrotus purpuratus.</title>
        <authorList>
            <person name="Murali S."/>
            <person name="Liu Y."/>
            <person name="Vee V."/>
            <person name="English A."/>
            <person name="Wang M."/>
            <person name="Skinner E."/>
            <person name="Han Y."/>
            <person name="Muzny D.M."/>
            <person name="Worley K.C."/>
            <person name="Gibbs R.A."/>
        </authorList>
    </citation>
    <scope>NUCLEOTIDE SEQUENCE</scope>
</reference>
<sequence>MACTRVFRGPVLIFRGQQCLDLRNSCNLRRISGSKVAHTNRDDTSGRSPSPTDAKQPEDSIQTTTKPPSSHHAPATTRGPRRKKVGEAVQERKFFSPEFMPPMGQRSKLKDFLEREDCYKRREVLDVPEFYLGSILAVTVSDPHAPGKENRFVGICIERKNYGLGASFKLRNCIDEQGIEINYELYNPLIKKIEVIRLEKRLDRHLLYLRDALPEYSTIDPDMTTIKHPPGRPVPVNDVKVKMKPKPWHMRWERFGFQGIVMTEVLSEEKIEEGKTWERPEYKKMDLINLYKSSSHGNEERARIAEEFEKHVQGLRRRVKKKSSAGS</sequence>
<evidence type="ECO:0000313" key="11">
    <source>
        <dbReference type="Proteomes" id="UP000007110"/>
    </source>
</evidence>
<dbReference type="OMA" id="DFPLIYP"/>
<dbReference type="EnsemblMetazoa" id="XM_030994454">
    <property type="protein sequence ID" value="XP_030850314"/>
    <property type="gene ID" value="LOC589881"/>
</dbReference>
<dbReference type="Gene3D" id="2.30.30.790">
    <property type="match status" value="1"/>
</dbReference>
<dbReference type="KEGG" id="spu:589881"/>
<dbReference type="PANTHER" id="PTHR15680">
    <property type="entry name" value="RIBOSOMAL PROTEIN L19"/>
    <property type="match status" value="1"/>
</dbReference>
<dbReference type="GO" id="GO:0003735">
    <property type="term" value="F:structural constituent of ribosome"/>
    <property type="evidence" value="ECO:0000318"/>
    <property type="project" value="GO_Central"/>
</dbReference>
<reference evidence="10" key="2">
    <citation type="submission" date="2021-01" db="UniProtKB">
        <authorList>
            <consortium name="EnsemblMetazoa"/>
        </authorList>
    </citation>
    <scope>IDENTIFICATION</scope>
</reference>
<accession>A0A7M7PJH8</accession>
<feature type="compositionally biased region" description="Polar residues" evidence="9">
    <location>
        <begin position="46"/>
        <end position="68"/>
    </location>
</feature>
<evidence type="ECO:0000256" key="2">
    <source>
        <dbReference type="ARBA" id="ARBA00005781"/>
    </source>
</evidence>
<dbReference type="RefSeq" id="XP_030850314.1">
    <property type="nucleotide sequence ID" value="XM_030994454.1"/>
</dbReference>
<organism evidence="10 11">
    <name type="scientific">Strongylocentrotus purpuratus</name>
    <name type="common">Purple sea urchin</name>
    <dbReference type="NCBI Taxonomy" id="7668"/>
    <lineage>
        <taxon>Eukaryota</taxon>
        <taxon>Metazoa</taxon>
        <taxon>Echinodermata</taxon>
        <taxon>Eleutherozoa</taxon>
        <taxon>Echinozoa</taxon>
        <taxon>Echinoidea</taxon>
        <taxon>Euechinoidea</taxon>
        <taxon>Echinacea</taxon>
        <taxon>Camarodonta</taxon>
        <taxon>Echinidea</taxon>
        <taxon>Strongylocentrotidae</taxon>
        <taxon>Strongylocentrotus</taxon>
    </lineage>
</organism>
<dbReference type="SUPFAM" id="SSF50104">
    <property type="entry name" value="Translation proteins SH3-like domain"/>
    <property type="match status" value="1"/>
</dbReference>
<dbReference type="Proteomes" id="UP000007110">
    <property type="component" value="Unassembled WGS sequence"/>
</dbReference>
<name>A0A7M7PJH8_STRPU</name>
<proteinExistence type="inferred from homology"/>
<comment type="similarity">
    <text evidence="2">Belongs to the bacterial ribosomal protein bL19 family.</text>
</comment>
<keyword evidence="5" id="KW-0496">Mitochondrion</keyword>
<evidence type="ECO:0000313" key="10">
    <source>
        <dbReference type="EnsemblMetazoa" id="XP_030850314"/>
    </source>
</evidence>
<evidence type="ECO:0000256" key="7">
    <source>
        <dbReference type="ARBA" id="ARBA00035288"/>
    </source>
</evidence>
<dbReference type="AlphaFoldDB" id="A0A7M7PJH8"/>
<evidence type="ECO:0000256" key="4">
    <source>
        <dbReference type="ARBA" id="ARBA00022980"/>
    </source>
</evidence>
<feature type="region of interest" description="Disordered" evidence="9">
    <location>
        <begin position="36"/>
        <end position="87"/>
    </location>
</feature>
<dbReference type="PANTHER" id="PTHR15680:SF9">
    <property type="entry name" value="LARGE RIBOSOMAL SUBUNIT PROTEIN BL19M"/>
    <property type="match status" value="1"/>
</dbReference>
<dbReference type="InterPro" id="IPR038657">
    <property type="entry name" value="Ribosomal_bL19_sf"/>
</dbReference>
<dbReference type="InParanoid" id="A0A7M7PJH8"/>
<evidence type="ECO:0000256" key="1">
    <source>
        <dbReference type="ARBA" id="ARBA00004173"/>
    </source>
</evidence>
<evidence type="ECO:0000256" key="3">
    <source>
        <dbReference type="ARBA" id="ARBA00022946"/>
    </source>
</evidence>
<dbReference type="FunFam" id="2.30.30.790:FF:000002">
    <property type="entry name" value="39S ribosomal protein L19, mitochondrial"/>
    <property type="match status" value="1"/>
</dbReference>
<dbReference type="InterPro" id="IPR001857">
    <property type="entry name" value="Ribosomal_bL19"/>
</dbReference>
<keyword evidence="4" id="KW-0689">Ribosomal protein</keyword>
<evidence type="ECO:0000256" key="8">
    <source>
        <dbReference type="ARBA" id="ARBA00035359"/>
    </source>
</evidence>
<dbReference type="InterPro" id="IPR008991">
    <property type="entry name" value="Translation_prot_SH3-like_sf"/>
</dbReference>
<dbReference type="GO" id="GO:0006412">
    <property type="term" value="P:translation"/>
    <property type="evidence" value="ECO:0007669"/>
    <property type="project" value="InterPro"/>
</dbReference>
<protein>
    <recommendedName>
        <fullName evidence="7">Large ribosomal subunit protein bL19m</fullName>
    </recommendedName>
    <alternativeName>
        <fullName evidence="8">39S ribosomal protein L19, mitochondrial</fullName>
    </alternativeName>
</protein>
<keyword evidence="6" id="KW-0687">Ribonucleoprotein</keyword>
<dbReference type="OrthoDB" id="432645at2759"/>
<dbReference type="GeneID" id="589881"/>
<evidence type="ECO:0000256" key="6">
    <source>
        <dbReference type="ARBA" id="ARBA00023274"/>
    </source>
</evidence>
<keyword evidence="3" id="KW-0809">Transit peptide</keyword>
<dbReference type="GO" id="GO:0005762">
    <property type="term" value="C:mitochondrial large ribosomal subunit"/>
    <property type="evidence" value="ECO:0000318"/>
    <property type="project" value="GO_Central"/>
</dbReference>